<keyword evidence="1" id="KW-0479">Metal-binding</keyword>
<feature type="compositionally biased region" description="Basic and acidic residues" evidence="2">
    <location>
        <begin position="627"/>
        <end position="672"/>
    </location>
</feature>
<feature type="region of interest" description="Disordered" evidence="2">
    <location>
        <begin position="627"/>
        <end position="741"/>
    </location>
</feature>
<dbReference type="PROSITE" id="PS50158">
    <property type="entry name" value="ZF_CCHC"/>
    <property type="match status" value="2"/>
</dbReference>
<dbReference type="GO" id="GO:0003676">
    <property type="term" value="F:nucleic acid binding"/>
    <property type="evidence" value="ECO:0007669"/>
    <property type="project" value="InterPro"/>
</dbReference>
<feature type="compositionally biased region" description="Polar residues" evidence="2">
    <location>
        <begin position="367"/>
        <end position="378"/>
    </location>
</feature>
<dbReference type="SUPFAM" id="SSF50630">
    <property type="entry name" value="Acid proteases"/>
    <property type="match status" value="1"/>
</dbReference>
<sequence>MAGKLAAAERIAGSISARSNSLCDPQIVVWCHVYVNLYVCKRTNDPGENPTVPYSHNFGGSSGICWVETRNLNDVRRIYDDESYESRLTMTTNDGSAMVPMASFLDGSIVPFDGEDKTYSSTKWAQDIEDNAEVFGWSAQQKLIIARRSLCGTAALWLRSEKVFKTYEELKTALQKEFPEACNTKEMHELMASRKKTKDESFLQYMLSMKELGKRAKFPDYVAIQYIVDGIQDSPTNKLILYGVTTYSVLKDKLAIYEKMKAETKETRSDVGSSRKSYSPRRCYNCGEKTHESSRCPNGLKCFRCNKYGHIGSSCPTSASTSANSREGSSTKSERNVSVKQSGTTAPGIGRRNVMSIKQQCADVRASTETSSSANHGSGHNDGHDSDEVSNTDGYVSPDVLNVNKDVNKRKYDGKPIKTIILDGKYDSEALIDSGSDVNLISTELYAKMCHPECNVDDGLTLTGLGRSRVQSLGKITMKIMIDGQCYDGVTFYVINRDFMHYDVIIGQEFLKNVMMLMSDGYVNVFKDESDWLSNVNSFKGVSDSLVEHVRDPVVKQEANKCVDTYHPVQVKEAPLELKIVLKDDVPVTHRPRRLSYVEQGVVERQIDEWLKDGIIQVLEKEKETAATVSHIRDKLSSKKRGKTLERDSKRQKTGDKISKKKEEEKEEKQASDSDAEIEEYIGKEKNDARQKEKEGIQSEIKQRQKEIDERNQKIYQQTRRRRRRKYRAADLKRIKKKERK</sequence>
<reference evidence="4" key="1">
    <citation type="submission" date="2016-07" db="EMBL/GenBank/DDBJ databases">
        <authorList>
            <person name="Bretaudeau A."/>
        </authorList>
    </citation>
    <scope>NUCLEOTIDE SEQUENCE</scope>
    <source>
        <strain evidence="4">Rice</strain>
        <tissue evidence="4">Whole body</tissue>
    </source>
</reference>
<feature type="compositionally biased region" description="Basic and acidic residues" evidence="2">
    <location>
        <begin position="681"/>
        <end position="713"/>
    </location>
</feature>
<evidence type="ECO:0000256" key="2">
    <source>
        <dbReference type="SAM" id="MobiDB-lite"/>
    </source>
</evidence>
<dbReference type="InterPro" id="IPR021109">
    <property type="entry name" value="Peptidase_aspartic_dom_sf"/>
</dbReference>
<protein>
    <submittedName>
        <fullName evidence="4">SFRICE_019772</fullName>
    </submittedName>
</protein>
<feature type="domain" description="CCHC-type" evidence="3">
    <location>
        <begin position="301"/>
        <end position="316"/>
    </location>
</feature>
<dbReference type="GO" id="GO:0008270">
    <property type="term" value="F:zinc ion binding"/>
    <property type="evidence" value="ECO:0007669"/>
    <property type="project" value="UniProtKB-KW"/>
</dbReference>
<evidence type="ECO:0000259" key="3">
    <source>
        <dbReference type="PROSITE" id="PS50158"/>
    </source>
</evidence>
<evidence type="ECO:0000256" key="1">
    <source>
        <dbReference type="PROSITE-ProRule" id="PRU00047"/>
    </source>
</evidence>
<evidence type="ECO:0000313" key="4">
    <source>
        <dbReference type="EMBL" id="SOQ37806.1"/>
    </source>
</evidence>
<accession>A0A2H1VAI8</accession>
<dbReference type="AlphaFoldDB" id="A0A2H1VAI8"/>
<dbReference type="SUPFAM" id="SSF57756">
    <property type="entry name" value="Retrovirus zinc finger-like domains"/>
    <property type="match status" value="1"/>
</dbReference>
<dbReference type="InterPro" id="IPR036875">
    <property type="entry name" value="Znf_CCHC_sf"/>
</dbReference>
<feature type="compositionally biased region" description="Polar residues" evidence="2">
    <location>
        <begin position="315"/>
        <end position="331"/>
    </location>
</feature>
<dbReference type="SMART" id="SM00343">
    <property type="entry name" value="ZnF_C2HC"/>
    <property type="match status" value="2"/>
</dbReference>
<dbReference type="Gene3D" id="3.10.10.10">
    <property type="entry name" value="HIV Type 1 Reverse Transcriptase, subunit A, domain 1"/>
    <property type="match status" value="1"/>
</dbReference>
<proteinExistence type="predicted"/>
<dbReference type="Gene3D" id="4.10.60.10">
    <property type="entry name" value="Zinc finger, CCHC-type"/>
    <property type="match status" value="1"/>
</dbReference>
<keyword evidence="1" id="KW-0863">Zinc-finger</keyword>
<dbReference type="CDD" id="cd00303">
    <property type="entry name" value="retropepsin_like"/>
    <property type="match status" value="1"/>
</dbReference>
<dbReference type="Pfam" id="PF00098">
    <property type="entry name" value="zf-CCHC"/>
    <property type="match status" value="1"/>
</dbReference>
<feature type="region of interest" description="Disordered" evidence="2">
    <location>
        <begin position="315"/>
        <end position="400"/>
    </location>
</feature>
<dbReference type="Gene3D" id="2.40.70.10">
    <property type="entry name" value="Acid Proteases"/>
    <property type="match status" value="1"/>
</dbReference>
<gene>
    <name evidence="4" type="ORF">SFRICE_019772</name>
</gene>
<dbReference type="EMBL" id="ODYU01001505">
    <property type="protein sequence ID" value="SOQ37806.1"/>
    <property type="molecule type" value="Genomic_DNA"/>
</dbReference>
<organism evidence="4">
    <name type="scientific">Spodoptera frugiperda</name>
    <name type="common">Fall armyworm</name>
    <dbReference type="NCBI Taxonomy" id="7108"/>
    <lineage>
        <taxon>Eukaryota</taxon>
        <taxon>Metazoa</taxon>
        <taxon>Ecdysozoa</taxon>
        <taxon>Arthropoda</taxon>
        <taxon>Hexapoda</taxon>
        <taxon>Insecta</taxon>
        <taxon>Pterygota</taxon>
        <taxon>Neoptera</taxon>
        <taxon>Endopterygota</taxon>
        <taxon>Lepidoptera</taxon>
        <taxon>Glossata</taxon>
        <taxon>Ditrysia</taxon>
        <taxon>Noctuoidea</taxon>
        <taxon>Noctuidae</taxon>
        <taxon>Amphipyrinae</taxon>
        <taxon>Spodoptera</taxon>
    </lineage>
</organism>
<dbReference type="InterPro" id="IPR001878">
    <property type="entry name" value="Znf_CCHC"/>
</dbReference>
<name>A0A2H1VAI8_SPOFR</name>
<feature type="domain" description="CCHC-type" evidence="3">
    <location>
        <begin position="281"/>
        <end position="298"/>
    </location>
</feature>
<keyword evidence="1" id="KW-0862">Zinc</keyword>